<keyword evidence="2" id="KW-1185">Reference proteome</keyword>
<dbReference type="Proteomes" id="UP001163223">
    <property type="component" value="Chromosome"/>
</dbReference>
<proteinExistence type="predicted"/>
<name>A0ACD4NQV3_9HYPH</name>
<sequence>MKRHLDVAVGIADAIAHAHRRRAPLDVAAETRILARNLCVAMSCEEIADVLRSEGREAGIELIDAPTRH</sequence>
<gene>
    <name evidence="1" type="ORF">OXU80_03155</name>
</gene>
<protein>
    <submittedName>
        <fullName evidence="1">Uncharacterized protein</fullName>
    </submittedName>
</protein>
<accession>A0ACD4NQV3</accession>
<reference evidence="1" key="1">
    <citation type="submission" date="2022-11" db="EMBL/GenBank/DDBJ databases">
        <title>beta-Carotene-producing bacterium, Jeongeuplla avenae sp. nov., alleviates the salt stress of Arabidopsis seedlings.</title>
        <authorList>
            <person name="Jiang L."/>
            <person name="Lee J."/>
        </authorList>
    </citation>
    <scope>NUCLEOTIDE SEQUENCE</scope>
    <source>
        <strain evidence="1">DY_R2A_6</strain>
    </source>
</reference>
<dbReference type="EMBL" id="CP113520">
    <property type="protein sequence ID" value="WAJ29250.1"/>
    <property type="molecule type" value="Genomic_DNA"/>
</dbReference>
<evidence type="ECO:0000313" key="2">
    <source>
        <dbReference type="Proteomes" id="UP001163223"/>
    </source>
</evidence>
<organism evidence="1 2">
    <name type="scientific">Antarcticirhabdus aurantiaca</name>
    <dbReference type="NCBI Taxonomy" id="2606717"/>
    <lineage>
        <taxon>Bacteria</taxon>
        <taxon>Pseudomonadati</taxon>
        <taxon>Pseudomonadota</taxon>
        <taxon>Alphaproteobacteria</taxon>
        <taxon>Hyphomicrobiales</taxon>
        <taxon>Aurantimonadaceae</taxon>
        <taxon>Antarcticirhabdus</taxon>
    </lineage>
</organism>
<evidence type="ECO:0000313" key="1">
    <source>
        <dbReference type="EMBL" id="WAJ29250.1"/>
    </source>
</evidence>